<dbReference type="Proteomes" id="UP001168877">
    <property type="component" value="Unassembled WGS sequence"/>
</dbReference>
<feature type="region of interest" description="Disordered" evidence="1">
    <location>
        <begin position="38"/>
        <end position="79"/>
    </location>
</feature>
<evidence type="ECO:0000313" key="3">
    <source>
        <dbReference type="Proteomes" id="UP001168877"/>
    </source>
</evidence>
<protein>
    <submittedName>
        <fullName evidence="2">Uncharacterized protein</fullName>
    </submittedName>
</protein>
<dbReference type="EMBL" id="JAUESC010000387">
    <property type="protein sequence ID" value="KAK0574913.1"/>
    <property type="molecule type" value="Genomic_DNA"/>
</dbReference>
<proteinExistence type="predicted"/>
<reference evidence="2" key="1">
    <citation type="journal article" date="2022" name="Plant J.">
        <title>Strategies of tolerance reflected in two North American maple genomes.</title>
        <authorList>
            <person name="McEvoy S.L."/>
            <person name="Sezen U.U."/>
            <person name="Trouern-Trend A."/>
            <person name="McMahon S.M."/>
            <person name="Schaberg P.G."/>
            <person name="Yang J."/>
            <person name="Wegrzyn J.L."/>
            <person name="Swenson N.G."/>
        </authorList>
    </citation>
    <scope>NUCLEOTIDE SEQUENCE</scope>
    <source>
        <strain evidence="2">NS2018</strain>
    </source>
</reference>
<feature type="compositionally biased region" description="Basic and acidic residues" evidence="1">
    <location>
        <begin position="59"/>
        <end position="79"/>
    </location>
</feature>
<comment type="caution">
    <text evidence="2">The sequence shown here is derived from an EMBL/GenBank/DDBJ whole genome shotgun (WGS) entry which is preliminary data.</text>
</comment>
<evidence type="ECO:0000256" key="1">
    <source>
        <dbReference type="SAM" id="MobiDB-lite"/>
    </source>
</evidence>
<evidence type="ECO:0000313" key="2">
    <source>
        <dbReference type="EMBL" id="KAK0574913.1"/>
    </source>
</evidence>
<keyword evidence="3" id="KW-1185">Reference proteome</keyword>
<dbReference type="AlphaFoldDB" id="A0AA39RIN7"/>
<sequence length="190" mass="21567">MANSKVGGKMPNDGERGEDAILVAIDSMRQKLNIRGMGRTRCPHSTTQALPLAPVEVPTEPRSRKGKDTVPRSLGRHPDYDQRLKTNKRRSMVIKRGLNFNDLAGTSFIAEVYRREWVTYCTIRNPCNVTVVHEFYVSMKSNEFLAGGSVRVKGKNVSFNAVHINERLETRSNPQWANRYESSGIYEMHN</sequence>
<name>A0AA39RIN7_ACESA</name>
<accession>A0AA39RIN7</accession>
<reference evidence="2" key="2">
    <citation type="submission" date="2023-06" db="EMBL/GenBank/DDBJ databases">
        <authorList>
            <person name="Swenson N.G."/>
            <person name="Wegrzyn J.L."/>
            <person name="Mcevoy S.L."/>
        </authorList>
    </citation>
    <scope>NUCLEOTIDE SEQUENCE</scope>
    <source>
        <strain evidence="2">NS2018</strain>
        <tissue evidence="2">Leaf</tissue>
    </source>
</reference>
<organism evidence="2 3">
    <name type="scientific">Acer saccharum</name>
    <name type="common">Sugar maple</name>
    <dbReference type="NCBI Taxonomy" id="4024"/>
    <lineage>
        <taxon>Eukaryota</taxon>
        <taxon>Viridiplantae</taxon>
        <taxon>Streptophyta</taxon>
        <taxon>Embryophyta</taxon>
        <taxon>Tracheophyta</taxon>
        <taxon>Spermatophyta</taxon>
        <taxon>Magnoliopsida</taxon>
        <taxon>eudicotyledons</taxon>
        <taxon>Gunneridae</taxon>
        <taxon>Pentapetalae</taxon>
        <taxon>rosids</taxon>
        <taxon>malvids</taxon>
        <taxon>Sapindales</taxon>
        <taxon>Sapindaceae</taxon>
        <taxon>Hippocastanoideae</taxon>
        <taxon>Acereae</taxon>
        <taxon>Acer</taxon>
    </lineage>
</organism>
<gene>
    <name evidence="2" type="ORF">LWI29_030847</name>
</gene>